<gene>
    <name evidence="1" type="ORF">BDN72DRAFT_856963</name>
</gene>
<protein>
    <submittedName>
        <fullName evidence="1">Uncharacterized protein</fullName>
    </submittedName>
</protein>
<name>A0ACD3AX99_9AGAR</name>
<accession>A0ACD3AX99</accession>
<organism evidence="1 2">
    <name type="scientific">Pluteus cervinus</name>
    <dbReference type="NCBI Taxonomy" id="181527"/>
    <lineage>
        <taxon>Eukaryota</taxon>
        <taxon>Fungi</taxon>
        <taxon>Dikarya</taxon>
        <taxon>Basidiomycota</taxon>
        <taxon>Agaricomycotina</taxon>
        <taxon>Agaricomycetes</taxon>
        <taxon>Agaricomycetidae</taxon>
        <taxon>Agaricales</taxon>
        <taxon>Pluteineae</taxon>
        <taxon>Pluteaceae</taxon>
        <taxon>Pluteus</taxon>
    </lineage>
</organism>
<sequence length="683" mass="76721">MDLSDYMPPNRNLLASSPAQLHPQAHPSSRQLKIPHIWASKIRSLKQKTELLNGRKSDGVWSTNTRYKTRKLILTWILLVALRAHLASSSTDGLTSPPLPEAKNRNDYAKLPYRDFEKWRPPAASTHRKRGESSSSSGWDEKDSGTTDGLATTIPNNRFNAHAYLTDENGQPLSATPLAEISRKAYRCYDALYKRNRPAPSFGKLGNEANEYFVCKRVWKVQEYYGKLTFPDWKRNHYDGDSDSDEAKESSRQDKGKGKGKAEDRVDVDDLDVLGLLEDQVEVDEELESELSPAKKMKVTPRVEPNQASISVSKVPVPQPIPKRKAAGIRNPLDLCYQTCFNTALATPQEPEGSLLEGRRGQRGDEKDSEEKGRRRGRTGNTKICCILLDLFLTATSRFSDCSRLRGYDREFLTGCQGWTIGQAGAGASSSCVLVVDIIRVRVEAVNLSIDMSWEWTLSKPGSLPDAEHSLGIWKLGDPLLVAEAPFIHLPLPTSTFVYNNTIPLASRTLRMRTYHATTTWELKSILEAEADKDSSEDWDDAPFGGHLELGCQRICHWSVDQASTFQPSRCLENLFLANACAVLRFMNEKLHIGERGAELSRMSRTSVSLVNTVREVLAVFGCYARTYFDRHAVDSAQLATDTTGHEDSYLEEMQKNPVVRFFQSYYPSMGCLDPCHRTQVLY</sequence>
<keyword evidence="2" id="KW-1185">Reference proteome</keyword>
<dbReference type="Proteomes" id="UP000308600">
    <property type="component" value="Unassembled WGS sequence"/>
</dbReference>
<dbReference type="EMBL" id="ML208314">
    <property type="protein sequence ID" value="TFK70353.1"/>
    <property type="molecule type" value="Genomic_DNA"/>
</dbReference>
<reference evidence="1 2" key="1">
    <citation type="journal article" date="2019" name="Nat. Ecol. Evol.">
        <title>Megaphylogeny resolves global patterns of mushroom evolution.</title>
        <authorList>
            <person name="Varga T."/>
            <person name="Krizsan K."/>
            <person name="Foldi C."/>
            <person name="Dima B."/>
            <person name="Sanchez-Garcia M."/>
            <person name="Sanchez-Ramirez S."/>
            <person name="Szollosi G.J."/>
            <person name="Szarkandi J.G."/>
            <person name="Papp V."/>
            <person name="Albert L."/>
            <person name="Andreopoulos W."/>
            <person name="Angelini C."/>
            <person name="Antonin V."/>
            <person name="Barry K.W."/>
            <person name="Bougher N.L."/>
            <person name="Buchanan P."/>
            <person name="Buyck B."/>
            <person name="Bense V."/>
            <person name="Catcheside P."/>
            <person name="Chovatia M."/>
            <person name="Cooper J."/>
            <person name="Damon W."/>
            <person name="Desjardin D."/>
            <person name="Finy P."/>
            <person name="Geml J."/>
            <person name="Haridas S."/>
            <person name="Hughes K."/>
            <person name="Justo A."/>
            <person name="Karasinski D."/>
            <person name="Kautmanova I."/>
            <person name="Kiss B."/>
            <person name="Kocsube S."/>
            <person name="Kotiranta H."/>
            <person name="LaButti K.M."/>
            <person name="Lechner B.E."/>
            <person name="Liimatainen K."/>
            <person name="Lipzen A."/>
            <person name="Lukacs Z."/>
            <person name="Mihaltcheva S."/>
            <person name="Morgado L.N."/>
            <person name="Niskanen T."/>
            <person name="Noordeloos M.E."/>
            <person name="Ohm R.A."/>
            <person name="Ortiz-Santana B."/>
            <person name="Ovrebo C."/>
            <person name="Racz N."/>
            <person name="Riley R."/>
            <person name="Savchenko A."/>
            <person name="Shiryaev A."/>
            <person name="Soop K."/>
            <person name="Spirin V."/>
            <person name="Szebenyi C."/>
            <person name="Tomsovsky M."/>
            <person name="Tulloss R.E."/>
            <person name="Uehling J."/>
            <person name="Grigoriev I.V."/>
            <person name="Vagvolgyi C."/>
            <person name="Papp T."/>
            <person name="Martin F.M."/>
            <person name="Miettinen O."/>
            <person name="Hibbett D.S."/>
            <person name="Nagy L.G."/>
        </authorList>
    </citation>
    <scope>NUCLEOTIDE SEQUENCE [LARGE SCALE GENOMIC DNA]</scope>
    <source>
        <strain evidence="1 2">NL-1719</strain>
    </source>
</reference>
<evidence type="ECO:0000313" key="1">
    <source>
        <dbReference type="EMBL" id="TFK70353.1"/>
    </source>
</evidence>
<evidence type="ECO:0000313" key="2">
    <source>
        <dbReference type="Proteomes" id="UP000308600"/>
    </source>
</evidence>
<proteinExistence type="predicted"/>